<evidence type="ECO:0000313" key="1">
    <source>
        <dbReference type="EMBL" id="MPN12066.1"/>
    </source>
</evidence>
<organism evidence="1">
    <name type="scientific">bioreactor metagenome</name>
    <dbReference type="NCBI Taxonomy" id="1076179"/>
    <lineage>
        <taxon>unclassified sequences</taxon>
        <taxon>metagenomes</taxon>
        <taxon>ecological metagenomes</taxon>
    </lineage>
</organism>
<name>A0A645FEP1_9ZZZZ</name>
<dbReference type="AlphaFoldDB" id="A0A645FEP1"/>
<gene>
    <name evidence="1" type="ORF">SDC9_159376</name>
</gene>
<comment type="caution">
    <text evidence="1">The sequence shown here is derived from an EMBL/GenBank/DDBJ whole genome shotgun (WGS) entry which is preliminary data.</text>
</comment>
<accession>A0A645FEP1</accession>
<sequence length="171" mass="18946">MLNAHIFGHFDYLREIVPDRGLSSGQLNAAGAVDVIDDRLEHPSYGFHVGVEIIPAAVCRCEAYRTIQIASVGHLGDHETGMLQMPLAEAAFLRTVLYLTHRSFLRRFGNSRELIEILVILGAGPDLDLPLPVVRAALDDEDIIALLNLVRMYGPQAHRAQGIRLTYLISH</sequence>
<reference evidence="1" key="1">
    <citation type="submission" date="2019-08" db="EMBL/GenBank/DDBJ databases">
        <authorList>
            <person name="Kucharzyk K."/>
            <person name="Murdoch R.W."/>
            <person name="Higgins S."/>
            <person name="Loffler F."/>
        </authorList>
    </citation>
    <scope>NUCLEOTIDE SEQUENCE</scope>
</reference>
<proteinExistence type="predicted"/>
<protein>
    <submittedName>
        <fullName evidence="1">Uncharacterized protein</fullName>
    </submittedName>
</protein>
<dbReference type="EMBL" id="VSSQ01058340">
    <property type="protein sequence ID" value="MPN12066.1"/>
    <property type="molecule type" value="Genomic_DNA"/>
</dbReference>